<protein>
    <submittedName>
        <fullName evidence="2">MA2B1 mannosidase</fullName>
    </submittedName>
</protein>
<evidence type="ECO:0000313" key="3">
    <source>
        <dbReference type="Proteomes" id="UP000542358"/>
    </source>
</evidence>
<organism evidence="2 3">
    <name type="scientific">Oreocharis arfaki</name>
    <name type="common">tit berrypecker</name>
    <dbReference type="NCBI Taxonomy" id="979223"/>
    <lineage>
        <taxon>Eukaryota</taxon>
        <taxon>Metazoa</taxon>
        <taxon>Chordata</taxon>
        <taxon>Craniata</taxon>
        <taxon>Vertebrata</taxon>
        <taxon>Euteleostomi</taxon>
        <taxon>Archelosauria</taxon>
        <taxon>Archosauria</taxon>
        <taxon>Dinosauria</taxon>
        <taxon>Saurischia</taxon>
        <taxon>Theropoda</taxon>
        <taxon>Coelurosauria</taxon>
        <taxon>Aves</taxon>
        <taxon>Neognathae</taxon>
        <taxon>Neoaves</taxon>
        <taxon>Telluraves</taxon>
        <taxon>Australaves</taxon>
        <taxon>Passeriformes</taxon>
        <taxon>Passeroidea</taxon>
        <taxon>Paramythiidae</taxon>
        <taxon>Oreocharis</taxon>
    </lineage>
</organism>
<accession>A0A7K6K769</accession>
<reference evidence="2 3" key="1">
    <citation type="submission" date="2019-09" db="EMBL/GenBank/DDBJ databases">
        <title>Bird 10,000 Genomes (B10K) Project - Family phase.</title>
        <authorList>
            <person name="Zhang G."/>
        </authorList>
    </citation>
    <scope>NUCLEOTIDE SEQUENCE [LARGE SCALE GENOMIC DNA]</scope>
    <source>
        <strain evidence="2">B10K-DU-029-42</strain>
        <tissue evidence="2">Muscle</tissue>
    </source>
</reference>
<dbReference type="PANTHER" id="PTHR11607:SF3">
    <property type="entry name" value="LYSOSOMAL ALPHA-MANNOSIDASE"/>
    <property type="match status" value="1"/>
</dbReference>
<dbReference type="Gene3D" id="2.60.40.1360">
    <property type="match status" value="1"/>
</dbReference>
<feature type="non-terminal residue" evidence="2">
    <location>
        <position position="441"/>
    </location>
</feature>
<dbReference type="EMBL" id="VZRR01007912">
    <property type="protein sequence ID" value="NWW08436.1"/>
    <property type="molecule type" value="Genomic_DNA"/>
</dbReference>
<evidence type="ECO:0000313" key="2">
    <source>
        <dbReference type="EMBL" id="NWW08436.1"/>
    </source>
</evidence>
<dbReference type="FunFam" id="2.70.98.30:FF:000003">
    <property type="entry name" value="Alpha-mannosidase"/>
    <property type="match status" value="1"/>
</dbReference>
<feature type="domain" description="Glycosyl hydrolase family 38 C-terminal" evidence="1">
    <location>
        <begin position="52"/>
        <end position="268"/>
    </location>
</feature>
<dbReference type="SUPFAM" id="SSF74650">
    <property type="entry name" value="Galactose mutarotase-like"/>
    <property type="match status" value="1"/>
</dbReference>
<dbReference type="Gene3D" id="2.70.98.30">
    <property type="entry name" value="Golgi alpha-mannosidase II, domain 4"/>
    <property type="match status" value="1"/>
</dbReference>
<sequence>RLRGGAGGAPGELLFQAWAPPLGFSTFGVKQLSPGHPWDPPRWPSGDPEPQIENEHLRVLFDPVTGHLREIQNRAKGFSLPVFQSFYWYNASAGDALSPQASGAYIFRPNASAPFPVAKRAATRLLKTALVQELHQNFSAWCSQVLRLRPGQPFLELEWTVGPIPVADGLGKEVISRFETPLRTAGRFYTDSNGRQVLQRRRDHRPTWNLSQSEPVAGNYYPVNTRIFIRDQKVQLTVLTDRSQGGSSVLDGSLELMLHRRLLNDDNRGVGEPLDEPGDDGRGLVVRGRHRLLLDTVAAAADEHRPRAQEMVTSPHVVLAPGPGPHLRQVSWEGLRGCGTGEAGGGLPLTAPSPQFSGLRRPLPPGLHLLSLEPSGAGTLLLRLEHLFERGESHNGSRPLTVDLTTLFSAFTITSVREMALGGDIPLHSVSRLLWTTATGT</sequence>
<dbReference type="AlphaFoldDB" id="A0A7K6K769"/>
<dbReference type="GO" id="GO:0006013">
    <property type="term" value="P:mannose metabolic process"/>
    <property type="evidence" value="ECO:0007669"/>
    <property type="project" value="InterPro"/>
</dbReference>
<dbReference type="InterPro" id="IPR011682">
    <property type="entry name" value="Glyco_hydro_38_C"/>
</dbReference>
<dbReference type="InterPro" id="IPR050843">
    <property type="entry name" value="Glycosyl_Hydrlase_38"/>
</dbReference>
<dbReference type="Proteomes" id="UP000542358">
    <property type="component" value="Unassembled WGS sequence"/>
</dbReference>
<dbReference type="Pfam" id="PF07748">
    <property type="entry name" value="Glyco_hydro_38C"/>
    <property type="match status" value="1"/>
</dbReference>
<dbReference type="GO" id="GO:0004559">
    <property type="term" value="F:alpha-mannosidase activity"/>
    <property type="evidence" value="ECO:0007669"/>
    <property type="project" value="InterPro"/>
</dbReference>
<comment type="caution">
    <text evidence="2">The sequence shown here is derived from an EMBL/GenBank/DDBJ whole genome shotgun (WGS) entry which is preliminary data.</text>
</comment>
<gene>
    <name evidence="2" type="primary">Man2b1</name>
    <name evidence="2" type="ORF">OREARF_R15418</name>
</gene>
<feature type="non-terminal residue" evidence="2">
    <location>
        <position position="1"/>
    </location>
</feature>
<dbReference type="GO" id="GO:0005764">
    <property type="term" value="C:lysosome"/>
    <property type="evidence" value="ECO:0007669"/>
    <property type="project" value="TreeGrafter"/>
</dbReference>
<dbReference type="GO" id="GO:0030246">
    <property type="term" value="F:carbohydrate binding"/>
    <property type="evidence" value="ECO:0007669"/>
    <property type="project" value="InterPro"/>
</dbReference>
<name>A0A7K6K769_9PASE</name>
<proteinExistence type="predicted"/>
<dbReference type="InterPro" id="IPR011013">
    <property type="entry name" value="Gal_mutarotase_sf_dom"/>
</dbReference>
<dbReference type="PANTHER" id="PTHR11607">
    <property type="entry name" value="ALPHA-MANNOSIDASE"/>
    <property type="match status" value="1"/>
</dbReference>
<evidence type="ECO:0000259" key="1">
    <source>
        <dbReference type="Pfam" id="PF07748"/>
    </source>
</evidence>
<keyword evidence="3" id="KW-1185">Reference proteome</keyword>